<accession>A0ABS3JHA2</accession>
<dbReference type="RefSeq" id="WP_207329353.1">
    <property type="nucleotide sequence ID" value="NZ_JAFMYW010000003.1"/>
</dbReference>
<sequence>MIHLVVLYFTLNLVSLSQAFAVGKRPVSIEENYLVYHRTIAAAQKLITRQEYRGALDLYKQTFNSFSFVFLNDYKVATQLAVQIGNHKEAFGYLKKAMAAGWTIQEIKKAKFLRTLQHDPEWAIVEKQRDSLYIVFQQKENSELRSSVKKMFNKDQRKAFAALFALSDKRRQRYAEERFAPHSEKQLADLKNIINTYGYPGEKLIHNSYWASVIVSHHNSISTNYNLTDTLYLAIRPTLLKALKLGEISPHEFARIDDWYVAINSNHREKQFGHLSSSLTHKELEKADQLREEIGMSSVETMNSLIDLQAQTGMNFYLPSDLRQKISITD</sequence>
<keyword evidence="2" id="KW-1185">Reference proteome</keyword>
<dbReference type="EMBL" id="JAFMYW010000003">
    <property type="protein sequence ID" value="MBO0949388.1"/>
    <property type="molecule type" value="Genomic_DNA"/>
</dbReference>
<proteinExistence type="predicted"/>
<evidence type="ECO:0000313" key="2">
    <source>
        <dbReference type="Proteomes" id="UP000664628"/>
    </source>
</evidence>
<evidence type="ECO:0008006" key="3">
    <source>
        <dbReference type="Google" id="ProtNLM"/>
    </source>
</evidence>
<evidence type="ECO:0000313" key="1">
    <source>
        <dbReference type="EMBL" id="MBO0949388.1"/>
    </source>
</evidence>
<dbReference type="Proteomes" id="UP000664628">
    <property type="component" value="Unassembled WGS sequence"/>
</dbReference>
<reference evidence="1 2" key="1">
    <citation type="submission" date="2021-03" db="EMBL/GenBank/DDBJ databases">
        <title>Fibrella sp. HMF5405 genome sequencing and assembly.</title>
        <authorList>
            <person name="Kang H."/>
            <person name="Kim H."/>
            <person name="Bae S."/>
            <person name="Joh K."/>
        </authorList>
    </citation>
    <scope>NUCLEOTIDE SEQUENCE [LARGE SCALE GENOMIC DNA]</scope>
    <source>
        <strain evidence="1 2">HMF5405</strain>
    </source>
</reference>
<comment type="caution">
    <text evidence="1">The sequence shown here is derived from an EMBL/GenBank/DDBJ whole genome shotgun (WGS) entry which is preliminary data.</text>
</comment>
<name>A0ABS3JHA2_9BACT</name>
<protein>
    <recommendedName>
        <fullName evidence="3">Tetratricopeptide repeat protein</fullName>
    </recommendedName>
</protein>
<gene>
    <name evidence="1" type="ORF">J2I46_12395</name>
</gene>
<organism evidence="1 2">
    <name type="scientific">Fibrella forsythiae</name>
    <dbReference type="NCBI Taxonomy" id="2817061"/>
    <lineage>
        <taxon>Bacteria</taxon>
        <taxon>Pseudomonadati</taxon>
        <taxon>Bacteroidota</taxon>
        <taxon>Cytophagia</taxon>
        <taxon>Cytophagales</taxon>
        <taxon>Spirosomataceae</taxon>
        <taxon>Fibrella</taxon>
    </lineage>
</organism>